<dbReference type="GeneID" id="127149701"/>
<feature type="compositionally biased region" description="Basic and acidic residues" evidence="1">
    <location>
        <begin position="90"/>
        <end position="106"/>
    </location>
</feature>
<feature type="region of interest" description="Disordered" evidence="1">
    <location>
        <begin position="71"/>
        <end position="122"/>
    </location>
</feature>
<dbReference type="RefSeq" id="XP_050941519.1">
    <property type="nucleotide sequence ID" value="XM_051085562.1"/>
</dbReference>
<accession>A0ABM3KUS1</accession>
<sequence length="122" mass="13386">MATAPAVMIPAAVAMMIMMLIPTACGGAFTFFKPLNNHTSGGLVRYNMVEEEDTKSNFVMESHISRMLADSSQDFETSSTNNATQVSTGECDRPPRYDSCLGDKRNTPPPQNCSTYNREHPC</sequence>
<keyword evidence="2" id="KW-0472">Membrane</keyword>
<protein>
    <submittedName>
        <fullName evidence="4">Uncharacterized protein LOC127149701</fullName>
    </submittedName>
</protein>
<evidence type="ECO:0000256" key="2">
    <source>
        <dbReference type="SAM" id="Phobius"/>
    </source>
</evidence>
<keyword evidence="3" id="KW-1185">Reference proteome</keyword>
<proteinExistence type="predicted"/>
<reference evidence="4" key="1">
    <citation type="submission" date="2025-08" db="UniProtKB">
        <authorList>
            <consortium name="RefSeq"/>
        </authorList>
    </citation>
    <scope>IDENTIFICATION</scope>
    <source>
        <tissue evidence="4">Stem</tissue>
    </source>
</reference>
<keyword evidence="2" id="KW-0812">Transmembrane</keyword>
<feature type="transmembrane region" description="Helical" evidence="2">
    <location>
        <begin position="6"/>
        <end position="32"/>
    </location>
</feature>
<gene>
    <name evidence="4" type="primary">LOC127149701</name>
</gene>
<keyword evidence="2" id="KW-1133">Transmembrane helix</keyword>
<evidence type="ECO:0000313" key="4">
    <source>
        <dbReference type="RefSeq" id="XP_050941519.1"/>
    </source>
</evidence>
<evidence type="ECO:0000313" key="3">
    <source>
        <dbReference type="Proteomes" id="UP001652600"/>
    </source>
</evidence>
<feature type="compositionally biased region" description="Polar residues" evidence="1">
    <location>
        <begin position="71"/>
        <end position="88"/>
    </location>
</feature>
<organism evidence="3 4">
    <name type="scientific">Cucumis melo</name>
    <name type="common">Muskmelon</name>
    <dbReference type="NCBI Taxonomy" id="3656"/>
    <lineage>
        <taxon>Eukaryota</taxon>
        <taxon>Viridiplantae</taxon>
        <taxon>Streptophyta</taxon>
        <taxon>Embryophyta</taxon>
        <taxon>Tracheophyta</taxon>
        <taxon>Spermatophyta</taxon>
        <taxon>Magnoliopsida</taxon>
        <taxon>eudicotyledons</taxon>
        <taxon>Gunneridae</taxon>
        <taxon>Pentapetalae</taxon>
        <taxon>rosids</taxon>
        <taxon>fabids</taxon>
        <taxon>Cucurbitales</taxon>
        <taxon>Cucurbitaceae</taxon>
        <taxon>Benincaseae</taxon>
        <taxon>Cucumis</taxon>
    </lineage>
</organism>
<name>A0ABM3KUS1_CUCME</name>
<dbReference type="Proteomes" id="UP001652600">
    <property type="component" value="Chromosome 6"/>
</dbReference>
<evidence type="ECO:0000256" key="1">
    <source>
        <dbReference type="SAM" id="MobiDB-lite"/>
    </source>
</evidence>